<comment type="caution">
    <text evidence="25">The sequence shown here is derived from an EMBL/GenBank/DDBJ whole genome shotgun (WGS) entry which is preliminary data.</text>
</comment>
<evidence type="ECO:0000256" key="2">
    <source>
        <dbReference type="ARBA" id="ARBA00004323"/>
    </source>
</evidence>
<dbReference type="Gene3D" id="3.90.550.10">
    <property type="entry name" value="Spore Coat Polysaccharide Biosynthesis Protein SpsA, Chain A"/>
    <property type="match status" value="1"/>
</dbReference>
<comment type="catalytic activity">
    <reaction evidence="22">
        <text>an N(4)-{beta-D-GlcNAc-(1-&gt;2)-alpha-D-Man-(1-&gt;3)-[alpha-D-Man-(1-&gt;6)]-beta-D-Man-(1-&gt;4)-beta-D-GlcNAc-(1-&gt;4)-beta-D-GlcNAc}-L-asparaginyl-[protein] + UDP-N-acetyl-alpha-D-glucosamine = N(4)-{beta-D-GlcNAc-(1-&gt;2)-alpha-D-Man-(1-&gt;3)-[beta-D-GlcNAc-(1-&gt;2)-alpha-D-Man-(1-&gt;6)]-beta-D-Man-(1-&gt;4)-beta-D-GlcNAc-(1-&gt;4)-beta-D-GlcNAc}-L-asparaginyl-[protein] + UDP + H(+)</text>
        <dbReference type="Rhea" id="RHEA:12941"/>
        <dbReference type="Rhea" id="RHEA-COMP:13526"/>
        <dbReference type="Rhea" id="RHEA-COMP:14369"/>
        <dbReference type="ChEBI" id="CHEBI:15378"/>
        <dbReference type="ChEBI" id="CHEBI:57705"/>
        <dbReference type="ChEBI" id="CHEBI:58223"/>
        <dbReference type="ChEBI" id="CHEBI:60615"/>
        <dbReference type="ChEBI" id="CHEBI:60651"/>
        <dbReference type="EC" id="2.4.1.143"/>
    </reaction>
</comment>
<dbReference type="Proteomes" id="UP000683360">
    <property type="component" value="Unassembled WGS sequence"/>
</dbReference>
<comment type="subcellular location">
    <subcellularLocation>
        <location evidence="2">Golgi apparatus membrane</location>
        <topology evidence="2">Single-pass type II membrane protein</topology>
    </subcellularLocation>
</comment>
<feature type="binding site" evidence="23">
    <location>
        <position position="133"/>
    </location>
    <ligand>
        <name>Mn(2+)</name>
        <dbReference type="ChEBI" id="CHEBI:29035"/>
    </ligand>
</feature>
<evidence type="ECO:0000256" key="17">
    <source>
        <dbReference type="ARBA" id="ARBA00023211"/>
    </source>
</evidence>
<feature type="disulfide bond" evidence="24">
    <location>
        <begin position="93"/>
        <end position="116"/>
    </location>
</feature>
<evidence type="ECO:0000256" key="21">
    <source>
        <dbReference type="ARBA" id="ARBA00032915"/>
    </source>
</evidence>
<keyword evidence="26" id="KW-1185">Reference proteome</keyword>
<evidence type="ECO:0000256" key="22">
    <source>
        <dbReference type="ARBA" id="ARBA00093257"/>
    </source>
</evidence>
<dbReference type="PANTHER" id="PTHR12871:SF0">
    <property type="entry name" value="ALPHA-1,6-MANNOSYL-GLYCOPROTEIN 2-BETA-N-ACETYLGLUCOSAMINYLTRANSFERASE"/>
    <property type="match status" value="1"/>
</dbReference>
<dbReference type="GO" id="GO:0005795">
    <property type="term" value="C:Golgi stack"/>
    <property type="evidence" value="ECO:0007669"/>
    <property type="project" value="InterPro"/>
</dbReference>
<evidence type="ECO:0000256" key="7">
    <source>
        <dbReference type="ARBA" id="ARBA00022676"/>
    </source>
</evidence>
<keyword evidence="17 23" id="KW-0464">Manganese</keyword>
<evidence type="ECO:0000256" key="23">
    <source>
        <dbReference type="PIRSR" id="PIRSR607754-2"/>
    </source>
</evidence>
<sequence length="207" mass="23441">MISIIIKLLTTSNHIGGAQELNAGSPICKIACVDGEEFTVYSGIKGQLIEVNECLIQNPNLILKKVELGHWISSRHNMGMAFTRDLWKDIKKCTSEFCNFDDYNWDWTLQHLSMKCIPDKVKVMKMKATRVFHIGECGVHHKGKNCQPDNKKKQIETQLQSNKQHLFPNVLSVGGQSKFKLRDPKPNGGWGDKRDRELCLSFAKGQG</sequence>
<organism evidence="25 26">
    <name type="scientific">Mytilus edulis</name>
    <name type="common">Blue mussel</name>
    <dbReference type="NCBI Taxonomy" id="6550"/>
    <lineage>
        <taxon>Eukaryota</taxon>
        <taxon>Metazoa</taxon>
        <taxon>Spiralia</taxon>
        <taxon>Lophotrochozoa</taxon>
        <taxon>Mollusca</taxon>
        <taxon>Bivalvia</taxon>
        <taxon>Autobranchia</taxon>
        <taxon>Pteriomorphia</taxon>
        <taxon>Mytilida</taxon>
        <taxon>Mytiloidea</taxon>
        <taxon>Mytilidae</taxon>
        <taxon>Mytilinae</taxon>
        <taxon>Mytilus</taxon>
    </lineage>
</organism>
<dbReference type="InterPro" id="IPR011053">
    <property type="entry name" value="Single_hybrid_motif"/>
</dbReference>
<keyword evidence="11" id="KW-0735">Signal-anchor</keyword>
<feature type="disulfide bond" evidence="24">
    <location>
        <begin position="98"/>
        <end position="199"/>
    </location>
</feature>
<dbReference type="AlphaFoldDB" id="A0A8S3R1N0"/>
<evidence type="ECO:0000256" key="6">
    <source>
        <dbReference type="ARBA" id="ARBA00014817"/>
    </source>
</evidence>
<dbReference type="InterPro" id="IPR007754">
    <property type="entry name" value="GlcNAc_II"/>
</dbReference>
<dbReference type="SUPFAM" id="SSF51230">
    <property type="entry name" value="Single hybrid motif"/>
    <property type="match status" value="1"/>
</dbReference>
<evidence type="ECO:0000313" key="25">
    <source>
        <dbReference type="EMBL" id="CAG2202999.1"/>
    </source>
</evidence>
<evidence type="ECO:0000256" key="3">
    <source>
        <dbReference type="ARBA" id="ARBA00004922"/>
    </source>
</evidence>
<evidence type="ECO:0000256" key="9">
    <source>
        <dbReference type="ARBA" id="ARBA00022692"/>
    </source>
</evidence>
<keyword evidence="10 23" id="KW-0479">Metal-binding</keyword>
<comment type="pathway">
    <text evidence="3">Protein modification; protein glycosylation.</text>
</comment>
<keyword evidence="9" id="KW-0812">Transmembrane</keyword>
<feature type="disulfide bond" evidence="24">
    <location>
        <begin position="137"/>
        <end position="146"/>
    </location>
</feature>
<dbReference type="GO" id="GO:0009312">
    <property type="term" value="P:oligosaccharide biosynthetic process"/>
    <property type="evidence" value="ECO:0007669"/>
    <property type="project" value="InterPro"/>
</dbReference>
<evidence type="ECO:0000256" key="5">
    <source>
        <dbReference type="ARBA" id="ARBA00012613"/>
    </source>
</evidence>
<keyword evidence="7 25" id="KW-0328">Glycosyltransferase</keyword>
<dbReference type="InterPro" id="IPR029044">
    <property type="entry name" value="Nucleotide-diphossugar_trans"/>
</dbReference>
<evidence type="ECO:0000256" key="20">
    <source>
        <dbReference type="ARBA" id="ARBA00032552"/>
    </source>
</evidence>
<keyword evidence="12" id="KW-1133">Transmembrane helix</keyword>
<dbReference type="PANTHER" id="PTHR12871">
    <property type="entry name" value="BETA-1,2-N-ACETYLGLUCOSAMINYLTRANSFERASE II"/>
    <property type="match status" value="1"/>
</dbReference>
<keyword evidence="15 24" id="KW-1015">Disulfide bond</keyword>
<evidence type="ECO:0000256" key="12">
    <source>
        <dbReference type="ARBA" id="ARBA00022989"/>
    </source>
</evidence>
<evidence type="ECO:0000256" key="8">
    <source>
        <dbReference type="ARBA" id="ARBA00022679"/>
    </source>
</evidence>
<evidence type="ECO:0000256" key="10">
    <source>
        <dbReference type="ARBA" id="ARBA00022723"/>
    </source>
</evidence>
<dbReference type="GO" id="GO:0000139">
    <property type="term" value="C:Golgi membrane"/>
    <property type="evidence" value="ECO:0007669"/>
    <property type="project" value="UniProtKB-SubCell"/>
</dbReference>
<keyword evidence="16" id="KW-0325">Glycoprotein</keyword>
<dbReference type="Pfam" id="PF05060">
    <property type="entry name" value="MGAT2"/>
    <property type="match status" value="1"/>
</dbReference>
<evidence type="ECO:0000256" key="14">
    <source>
        <dbReference type="ARBA" id="ARBA00023136"/>
    </source>
</evidence>
<accession>A0A8S3R1N0</accession>
<dbReference type="GO" id="GO:0006487">
    <property type="term" value="P:protein N-linked glycosylation"/>
    <property type="evidence" value="ECO:0007669"/>
    <property type="project" value="TreeGrafter"/>
</dbReference>
<evidence type="ECO:0000313" key="26">
    <source>
        <dbReference type="Proteomes" id="UP000683360"/>
    </source>
</evidence>
<keyword evidence="14" id="KW-0472">Membrane</keyword>
<dbReference type="OrthoDB" id="6019616at2759"/>
<evidence type="ECO:0000256" key="18">
    <source>
        <dbReference type="ARBA" id="ARBA00029663"/>
    </source>
</evidence>
<gene>
    <name evidence="25" type="ORF">MEDL_17538</name>
</gene>
<comment type="cofactor">
    <cofactor evidence="1 23">
        <name>Mn(2+)</name>
        <dbReference type="ChEBI" id="CHEBI:29035"/>
    </cofactor>
</comment>
<evidence type="ECO:0000256" key="16">
    <source>
        <dbReference type="ARBA" id="ARBA00023180"/>
    </source>
</evidence>
<keyword evidence="8 25" id="KW-0808">Transferase</keyword>
<dbReference type="EMBL" id="CAJPWZ010000909">
    <property type="protein sequence ID" value="CAG2202999.1"/>
    <property type="molecule type" value="Genomic_DNA"/>
</dbReference>
<evidence type="ECO:0000256" key="1">
    <source>
        <dbReference type="ARBA" id="ARBA00001936"/>
    </source>
</evidence>
<comment type="similarity">
    <text evidence="4">Belongs to the glycosyltransferase 16 (GT16) protein family.</text>
</comment>
<dbReference type="GO" id="GO:0046872">
    <property type="term" value="F:metal ion binding"/>
    <property type="evidence" value="ECO:0007669"/>
    <property type="project" value="UniProtKB-KW"/>
</dbReference>
<proteinExistence type="inferred from homology"/>
<keyword evidence="13" id="KW-0333">Golgi apparatus</keyword>
<evidence type="ECO:0000256" key="4">
    <source>
        <dbReference type="ARBA" id="ARBA00011011"/>
    </source>
</evidence>
<evidence type="ECO:0000256" key="19">
    <source>
        <dbReference type="ARBA" id="ARBA00031203"/>
    </source>
</evidence>
<evidence type="ECO:0000256" key="11">
    <source>
        <dbReference type="ARBA" id="ARBA00022968"/>
    </source>
</evidence>
<protein>
    <recommendedName>
        <fullName evidence="6">Alpha-1,6-mannosyl-glycoprotein 2-beta-N-acetylglucosaminyltransferase</fullName>
        <ecNumber evidence="5">2.4.1.143</ecNumber>
    </recommendedName>
    <alternativeName>
        <fullName evidence="21">Beta-1,2-N-acetylglucosaminyltransferase II</fullName>
    </alternativeName>
    <alternativeName>
        <fullName evidence="20">GlcNAc-T II</fullName>
    </alternativeName>
    <alternativeName>
        <fullName evidence="19">Mannoside acetylglucosaminyltransferase 2</fullName>
    </alternativeName>
    <alternativeName>
        <fullName evidence="18">N-glycosyl-oligosaccharide-glycoprotein N-acetylglucosaminyltransferase II</fullName>
    </alternativeName>
</protein>
<name>A0A8S3R1N0_MYTED</name>
<dbReference type="GO" id="GO:0008455">
    <property type="term" value="F:alpha-1,6-mannosylglycoprotein 2-beta-N-acetylglucosaminyltransferase activity"/>
    <property type="evidence" value="ECO:0007669"/>
    <property type="project" value="UniProtKB-EC"/>
</dbReference>
<evidence type="ECO:0000256" key="15">
    <source>
        <dbReference type="ARBA" id="ARBA00023157"/>
    </source>
</evidence>
<evidence type="ECO:0000256" key="13">
    <source>
        <dbReference type="ARBA" id="ARBA00023034"/>
    </source>
</evidence>
<dbReference type="EC" id="2.4.1.143" evidence="5"/>
<reference evidence="25" key="1">
    <citation type="submission" date="2021-03" db="EMBL/GenBank/DDBJ databases">
        <authorList>
            <person name="Bekaert M."/>
        </authorList>
    </citation>
    <scope>NUCLEOTIDE SEQUENCE</scope>
</reference>
<evidence type="ECO:0000256" key="24">
    <source>
        <dbReference type="PIRSR" id="PIRSR607754-3"/>
    </source>
</evidence>